<dbReference type="EMBL" id="FQVI01000004">
    <property type="protein sequence ID" value="SHE68964.1"/>
    <property type="molecule type" value="Genomic_DNA"/>
</dbReference>
<feature type="compositionally biased region" description="Basic and acidic residues" evidence="1">
    <location>
        <begin position="30"/>
        <end position="40"/>
    </location>
</feature>
<proteinExistence type="predicted"/>
<dbReference type="STRING" id="1122155.SAMN02745158_01254"/>
<name>A0A1M4VJ06_9CLOT</name>
<keyword evidence="3" id="KW-1185">Reference proteome</keyword>
<dbReference type="AlphaFoldDB" id="A0A1M4VJ06"/>
<evidence type="ECO:0000313" key="3">
    <source>
        <dbReference type="Proteomes" id="UP000184245"/>
    </source>
</evidence>
<feature type="region of interest" description="Disordered" evidence="1">
    <location>
        <begin position="19"/>
        <end position="41"/>
    </location>
</feature>
<gene>
    <name evidence="2" type="ORF">SAMN02745158_01254</name>
</gene>
<reference evidence="2 3" key="1">
    <citation type="submission" date="2016-11" db="EMBL/GenBank/DDBJ databases">
        <authorList>
            <person name="Jaros S."/>
            <person name="Januszkiewicz K."/>
            <person name="Wedrychowicz H."/>
        </authorList>
    </citation>
    <scope>NUCLEOTIDE SEQUENCE [LARGE SCALE GENOMIC DNA]</scope>
    <source>
        <strain evidence="2 3">DSM 17459</strain>
    </source>
</reference>
<sequence>MLLVGILLLIIALPTKEKEKDSTSETSLPDTEKSDTRELTGRQMETELEQALSNVEGIGKVQVVLTFEDTGEKVVEKDSDATVYAKDSKGNQTPYVSTEILPRIKGVLVIAQGGDNAVVNQNIREAVMALFQVEAHKIKVMKMK</sequence>
<evidence type="ECO:0000256" key="1">
    <source>
        <dbReference type="SAM" id="MobiDB-lite"/>
    </source>
</evidence>
<organism evidence="2 3">
    <name type="scientific">Lactonifactor longoviformis DSM 17459</name>
    <dbReference type="NCBI Taxonomy" id="1122155"/>
    <lineage>
        <taxon>Bacteria</taxon>
        <taxon>Bacillati</taxon>
        <taxon>Bacillota</taxon>
        <taxon>Clostridia</taxon>
        <taxon>Eubacteriales</taxon>
        <taxon>Clostridiaceae</taxon>
        <taxon>Lactonifactor</taxon>
    </lineage>
</organism>
<evidence type="ECO:0000313" key="2">
    <source>
        <dbReference type="EMBL" id="SHE68964.1"/>
    </source>
</evidence>
<accession>A0A1M4VJ06</accession>
<protein>
    <submittedName>
        <fullName evidence="2">Stage III sporulation protein AG</fullName>
    </submittedName>
</protein>
<dbReference type="Proteomes" id="UP000184245">
    <property type="component" value="Unassembled WGS sequence"/>
</dbReference>